<sequence>MKKKNKIVPNNTFTEFLLYTTPNGKVKLEIFLRDENIWLTQAKIAELFGVERSVVTKHLQNIFQEGELKKEATCAKIAQVQNEGQRQVIRDVEFYNLDAILSVGYRVNSSQATQFRIWATERLKEYIIKGFTMDDERLKDPRQIFGKDYFEEQLARIRNIRSSERRMYQKVTDIYAQCSADYDPKTDITLKFFATVQNKLHFAITGQTAAEIISTRVDSCKAYMGLTTWKNAPKGEIRETDVVIAKNYLQEKELDHLNRIVTMYLDYAEMQAERGVLMYMKDWVIKLNAFLKFNERDILADAGKVSHEVAEVLALGEYEKYRVTQDKNYVSDFDKEVKKLLKSKKKR</sequence>
<proteinExistence type="predicted"/>
<dbReference type="PIRSF" id="PIRSF015268">
    <property type="entry name" value="Virulence_RhuM"/>
    <property type="match status" value="1"/>
</dbReference>
<dbReference type="PANTHER" id="PTHR35810:SF1">
    <property type="entry name" value="CYTOPLASMIC PROTEIN"/>
    <property type="match status" value="1"/>
</dbReference>
<dbReference type="EMBL" id="PCVG01000066">
    <property type="protein sequence ID" value="PIQ68272.1"/>
    <property type="molecule type" value="Genomic_DNA"/>
</dbReference>
<dbReference type="Proteomes" id="UP000229342">
    <property type="component" value="Unassembled WGS sequence"/>
</dbReference>
<dbReference type="Pfam" id="PF13310">
    <property type="entry name" value="Virulence_RhuM"/>
    <property type="match status" value="1"/>
</dbReference>
<accession>A0A2H0KAI1</accession>
<reference evidence="1 2" key="1">
    <citation type="submission" date="2017-09" db="EMBL/GenBank/DDBJ databases">
        <title>Depth-based differentiation of microbial function through sediment-hosted aquifers and enrichment of novel symbionts in the deep terrestrial subsurface.</title>
        <authorList>
            <person name="Probst A.J."/>
            <person name="Ladd B."/>
            <person name="Jarett J.K."/>
            <person name="Geller-Mcgrath D.E."/>
            <person name="Sieber C.M."/>
            <person name="Emerson J.B."/>
            <person name="Anantharaman K."/>
            <person name="Thomas B.C."/>
            <person name="Malmstrom R."/>
            <person name="Stieglmeier M."/>
            <person name="Klingl A."/>
            <person name="Woyke T."/>
            <person name="Ryan C.M."/>
            <person name="Banfield J.F."/>
        </authorList>
    </citation>
    <scope>NUCLEOTIDE SEQUENCE [LARGE SCALE GENOMIC DNA]</scope>
    <source>
        <strain evidence="1">CG11_big_fil_rev_8_21_14_0_20_46_11</strain>
    </source>
</reference>
<name>A0A2H0KAI1_9BACT</name>
<protein>
    <submittedName>
        <fullName evidence="1">Cell filamentation protein Fic</fullName>
    </submittedName>
</protein>
<dbReference type="PANTHER" id="PTHR35810">
    <property type="entry name" value="CYTOPLASMIC PROTEIN-RELATED"/>
    <property type="match status" value="1"/>
</dbReference>
<gene>
    <name evidence="1" type="ORF">COV91_05005</name>
</gene>
<dbReference type="AlphaFoldDB" id="A0A2H0KAI1"/>
<evidence type="ECO:0000313" key="2">
    <source>
        <dbReference type="Proteomes" id="UP000229342"/>
    </source>
</evidence>
<comment type="caution">
    <text evidence="1">The sequence shown here is derived from an EMBL/GenBank/DDBJ whole genome shotgun (WGS) entry which is preliminary data.</text>
</comment>
<evidence type="ECO:0000313" key="1">
    <source>
        <dbReference type="EMBL" id="PIQ68272.1"/>
    </source>
</evidence>
<organism evidence="1 2">
    <name type="scientific">Candidatus Taylorbacteria bacterium CG11_big_fil_rev_8_21_14_0_20_46_11</name>
    <dbReference type="NCBI Taxonomy" id="1975025"/>
    <lineage>
        <taxon>Bacteria</taxon>
        <taxon>Candidatus Tayloriibacteriota</taxon>
    </lineage>
</organism>
<dbReference type="InterPro" id="IPR011204">
    <property type="entry name" value="Virulence_RhuM-like"/>
</dbReference>